<dbReference type="EMBL" id="BLLK01000019">
    <property type="protein sequence ID" value="GFH44052.1"/>
    <property type="molecule type" value="Genomic_DNA"/>
</dbReference>
<keyword evidence="1" id="KW-0677">Repeat</keyword>
<dbReference type="PANTHER" id="PTHR11242:SF0">
    <property type="entry name" value="TPR_REGION DOMAIN-CONTAINING PROTEIN"/>
    <property type="match status" value="1"/>
</dbReference>
<reference evidence="3 4" key="1">
    <citation type="journal article" date="2021" name="Sci. Rep.">
        <title>The genome of the diatom Chaetoceros tenuissimus carries an ancient integrated fragment of an extant virus.</title>
        <authorList>
            <person name="Hongo Y."/>
            <person name="Kimura K."/>
            <person name="Takaki Y."/>
            <person name="Yoshida Y."/>
            <person name="Baba S."/>
            <person name="Kobayashi G."/>
            <person name="Nagasaki K."/>
            <person name="Hano T."/>
            <person name="Tomaru Y."/>
        </authorList>
    </citation>
    <scope>NUCLEOTIDE SEQUENCE [LARGE SCALE GENOMIC DNA]</scope>
    <source>
        <strain evidence="3 4">NIES-3715</strain>
    </source>
</reference>
<sequence>MTENDFDAQYEKARALKENGTKEFLASDFHAAEHYYEEAAQSFEDIHNQLLHSESDVQETYSAMMKDLPNELSKTFSNASECALRQDMYVSAIGFAESSLEWDKNNFKSLFRRAKGNVGLAYYDKAIKDLDILEVKMNNKDVRKLRQEINERYEYFYRIIDSYRLRIEDTYVQTGDAYQDTLYSGECPMPLRHFRAYVRLACQKKVFPPWFYDLYGNNFDIVSEIAENHKFHSIKYAQEEKDLKKYYNDLGKPNEVKNLRKLAVKIQGPILSYDSFSFQHEEDLRRYYSDSSIEDVGNWWQEAPYSPLLEYDYENKIAAFNDSFGEEPPVYEYPRFDFTTLNLNTIPTIQEKDLDEEDSCYDEKMANIKEWKFLHAILNKRFDNTMDPIISIMNYLGKGLESIQVCKQDSEKIQARLIEAVYGGNEDILTNALIHNPNSKWSGPQASDKMNVCVPSWCLEEGLELMEGAWAIWKSVASAREILKKLESKKETSDNTILLGKQALDLPCFSRHALFYLKMKKPYWDASLNIYVLYVDILILTSNAYIDIKDYKSAYDIISNAQDYMYDVSMGDHKEKRCQLQFCKARALVGLKRYRDAENELFFYKDGTLKGDIDQLLLEIKDKRGPLSKREPIKMKGREHWWKFDASVDLELRNFRFLDETSITPLWDFGTYPDVLKLEISIREQYSIEGIRNAFPNLRELIVDDSKECYRCGYDLEDLSFFHNSLTRLELNLSGQWMLEGSDSFRETLCSLKNLQHLKVQRLRDGNPADIKAMENLYKLESIYFEGNNEGYEESDHNNNILDLSMLTCLHSCTFVEAKFCSITEKSKYENCSMQALIVPPSLQNFKYVKSFGYGEVFTDTLLKELCKAGVNVEVYETMEKFLSNTEQNNGS</sequence>
<dbReference type="Gene3D" id="1.25.40.10">
    <property type="entry name" value="Tetratricopeptide repeat domain"/>
    <property type="match status" value="1"/>
</dbReference>
<dbReference type="Proteomes" id="UP001054902">
    <property type="component" value="Unassembled WGS sequence"/>
</dbReference>
<keyword evidence="2" id="KW-0802">TPR repeat</keyword>
<evidence type="ECO:0000256" key="1">
    <source>
        <dbReference type="ARBA" id="ARBA00022737"/>
    </source>
</evidence>
<evidence type="ECO:0000313" key="3">
    <source>
        <dbReference type="EMBL" id="GFH44052.1"/>
    </source>
</evidence>
<evidence type="ECO:0000313" key="4">
    <source>
        <dbReference type="Proteomes" id="UP001054902"/>
    </source>
</evidence>
<dbReference type="AlphaFoldDB" id="A0AAD3CDF0"/>
<dbReference type="SUPFAM" id="SSF52058">
    <property type="entry name" value="L domain-like"/>
    <property type="match status" value="1"/>
</dbReference>
<protein>
    <submittedName>
        <fullName evidence="3">Uncharacterized protein</fullName>
    </submittedName>
</protein>
<proteinExistence type="predicted"/>
<dbReference type="InterPro" id="IPR039663">
    <property type="entry name" value="AIP/AIPL1/TTC9"/>
</dbReference>
<evidence type="ECO:0000256" key="2">
    <source>
        <dbReference type="ARBA" id="ARBA00022803"/>
    </source>
</evidence>
<dbReference type="InterPro" id="IPR011990">
    <property type="entry name" value="TPR-like_helical_dom_sf"/>
</dbReference>
<name>A0AAD3CDF0_9STRA</name>
<accession>A0AAD3CDF0</accession>
<dbReference type="Gene3D" id="3.80.10.10">
    <property type="entry name" value="Ribonuclease Inhibitor"/>
    <property type="match status" value="1"/>
</dbReference>
<keyword evidence="4" id="KW-1185">Reference proteome</keyword>
<gene>
    <name evidence="3" type="ORF">CTEN210_00526</name>
</gene>
<dbReference type="SUPFAM" id="SSF48452">
    <property type="entry name" value="TPR-like"/>
    <property type="match status" value="1"/>
</dbReference>
<organism evidence="3 4">
    <name type="scientific">Chaetoceros tenuissimus</name>
    <dbReference type="NCBI Taxonomy" id="426638"/>
    <lineage>
        <taxon>Eukaryota</taxon>
        <taxon>Sar</taxon>
        <taxon>Stramenopiles</taxon>
        <taxon>Ochrophyta</taxon>
        <taxon>Bacillariophyta</taxon>
        <taxon>Coscinodiscophyceae</taxon>
        <taxon>Chaetocerotophycidae</taxon>
        <taxon>Chaetocerotales</taxon>
        <taxon>Chaetocerotaceae</taxon>
        <taxon>Chaetoceros</taxon>
    </lineage>
</organism>
<dbReference type="InterPro" id="IPR032675">
    <property type="entry name" value="LRR_dom_sf"/>
</dbReference>
<dbReference type="PANTHER" id="PTHR11242">
    <property type="entry name" value="ARYL HYDROCARBON RECEPTOR INTERACTING PROTEIN RELATED"/>
    <property type="match status" value="1"/>
</dbReference>
<comment type="caution">
    <text evidence="3">The sequence shown here is derived from an EMBL/GenBank/DDBJ whole genome shotgun (WGS) entry which is preliminary data.</text>
</comment>